<dbReference type="STRING" id="1121432.SAMN02745219_02237"/>
<dbReference type="Proteomes" id="UP000184529">
    <property type="component" value="Unassembled WGS sequence"/>
</dbReference>
<evidence type="ECO:0000313" key="1">
    <source>
        <dbReference type="EMBL" id="SHJ30514.1"/>
    </source>
</evidence>
<protein>
    <submittedName>
        <fullName evidence="1">Uncharacterized protein</fullName>
    </submittedName>
</protein>
<dbReference type="AlphaFoldDB" id="A0A1M6I7R6"/>
<sequence length="89" mass="10077">MVIFLTKLKRRLMFCLRMLVVLAILAVLCGHIYGLIRPGSALKQPRSSSPDSSVYNPAIGPFDAGQGTFMDRLFEFLQEYYRGRHGKPD</sequence>
<evidence type="ECO:0000313" key="2">
    <source>
        <dbReference type="Proteomes" id="UP000184529"/>
    </source>
</evidence>
<organism evidence="1 2">
    <name type="scientific">Desulfofundulus thermosubterraneus DSM 16057</name>
    <dbReference type="NCBI Taxonomy" id="1121432"/>
    <lineage>
        <taxon>Bacteria</taxon>
        <taxon>Bacillati</taxon>
        <taxon>Bacillota</taxon>
        <taxon>Clostridia</taxon>
        <taxon>Eubacteriales</taxon>
        <taxon>Peptococcaceae</taxon>
        <taxon>Desulfofundulus</taxon>
    </lineage>
</organism>
<reference evidence="2" key="1">
    <citation type="submission" date="2016-11" db="EMBL/GenBank/DDBJ databases">
        <authorList>
            <person name="Varghese N."/>
            <person name="Submissions S."/>
        </authorList>
    </citation>
    <scope>NUCLEOTIDE SEQUENCE [LARGE SCALE GENOMIC DNA]</scope>
    <source>
        <strain evidence="2">DSM 16057</strain>
    </source>
</reference>
<name>A0A1M6I7R6_9FIRM</name>
<accession>A0A1M6I7R6</accession>
<gene>
    <name evidence="1" type="ORF">SAMN02745219_02237</name>
</gene>
<keyword evidence="2" id="KW-1185">Reference proteome</keyword>
<dbReference type="EMBL" id="FQZM01000027">
    <property type="protein sequence ID" value="SHJ30514.1"/>
    <property type="molecule type" value="Genomic_DNA"/>
</dbReference>
<proteinExistence type="predicted"/>